<comment type="caution">
    <text evidence="1">The sequence shown here is derived from an EMBL/GenBank/DDBJ whole genome shotgun (WGS) entry which is preliminary data.</text>
</comment>
<protein>
    <recommendedName>
        <fullName evidence="3">NUMOD4 domain-containing protein</fullName>
    </recommendedName>
</protein>
<organism evidence="1 2">
    <name type="scientific">Polyplax serrata</name>
    <name type="common">Common mouse louse</name>
    <dbReference type="NCBI Taxonomy" id="468196"/>
    <lineage>
        <taxon>Eukaryota</taxon>
        <taxon>Metazoa</taxon>
        <taxon>Ecdysozoa</taxon>
        <taxon>Arthropoda</taxon>
        <taxon>Hexapoda</taxon>
        <taxon>Insecta</taxon>
        <taxon>Pterygota</taxon>
        <taxon>Neoptera</taxon>
        <taxon>Paraneoptera</taxon>
        <taxon>Psocodea</taxon>
        <taxon>Troctomorpha</taxon>
        <taxon>Phthiraptera</taxon>
        <taxon>Anoplura</taxon>
        <taxon>Polyplacidae</taxon>
        <taxon>Polyplax</taxon>
    </lineage>
</organism>
<sequence>MKETEFEKWKRLNYRDDRKREEENYDSWLFIEDTSIKRLVRKNRNRQVEVKGENYNIANEVRRQTAIMTKIKPGMRQYCLKNLTGSLKIFYLFTFATHRKRKYKILLHQIGKFSGSFQLETPQSLRKQEFKYQKVIENKSQLESERSREREVR</sequence>
<evidence type="ECO:0000313" key="1">
    <source>
        <dbReference type="EMBL" id="KAK6622511.1"/>
    </source>
</evidence>
<keyword evidence="2" id="KW-1185">Reference proteome</keyword>
<reference evidence="1 2" key="1">
    <citation type="submission" date="2023-09" db="EMBL/GenBank/DDBJ databases">
        <title>Genomes of two closely related lineages of the louse Polyplax serrata with different host specificities.</title>
        <authorList>
            <person name="Martinu J."/>
            <person name="Tarabai H."/>
            <person name="Stefka J."/>
            <person name="Hypsa V."/>
        </authorList>
    </citation>
    <scope>NUCLEOTIDE SEQUENCE [LARGE SCALE GENOMIC DNA]</scope>
    <source>
        <strain evidence="1">98ZLc_SE</strain>
    </source>
</reference>
<dbReference type="EMBL" id="JAWJWF010000047">
    <property type="protein sequence ID" value="KAK6622511.1"/>
    <property type="molecule type" value="Genomic_DNA"/>
</dbReference>
<gene>
    <name evidence="1" type="ORF">RUM44_002323</name>
</gene>
<accession>A0ABR1AMJ7</accession>
<evidence type="ECO:0000313" key="2">
    <source>
        <dbReference type="Proteomes" id="UP001359485"/>
    </source>
</evidence>
<dbReference type="Proteomes" id="UP001359485">
    <property type="component" value="Unassembled WGS sequence"/>
</dbReference>
<proteinExistence type="predicted"/>
<name>A0ABR1AMJ7_POLSC</name>
<evidence type="ECO:0008006" key="3">
    <source>
        <dbReference type="Google" id="ProtNLM"/>
    </source>
</evidence>